<dbReference type="EMBL" id="BTSX01000005">
    <property type="protein sequence ID" value="GMS99214.1"/>
    <property type="molecule type" value="Genomic_DNA"/>
</dbReference>
<name>A0AAV5TYA2_9BILA</name>
<dbReference type="AlphaFoldDB" id="A0AAV5TYA2"/>
<evidence type="ECO:0008006" key="3">
    <source>
        <dbReference type="Google" id="ProtNLM"/>
    </source>
</evidence>
<evidence type="ECO:0000313" key="2">
    <source>
        <dbReference type="Proteomes" id="UP001432027"/>
    </source>
</evidence>
<protein>
    <recommendedName>
        <fullName evidence="3">DUF4842 domain-containing protein</fullName>
    </recommendedName>
</protein>
<feature type="non-terminal residue" evidence="1">
    <location>
        <position position="302"/>
    </location>
</feature>
<evidence type="ECO:0000313" key="1">
    <source>
        <dbReference type="EMBL" id="GMS99214.1"/>
    </source>
</evidence>
<proteinExistence type="predicted"/>
<accession>A0AAV5TYA2</accession>
<comment type="caution">
    <text evidence="1">The sequence shown here is derived from an EMBL/GenBank/DDBJ whole genome shotgun (WGS) entry which is preliminary data.</text>
</comment>
<keyword evidence="2" id="KW-1185">Reference proteome</keyword>
<organism evidence="1 2">
    <name type="scientific">Pristionchus entomophagus</name>
    <dbReference type="NCBI Taxonomy" id="358040"/>
    <lineage>
        <taxon>Eukaryota</taxon>
        <taxon>Metazoa</taxon>
        <taxon>Ecdysozoa</taxon>
        <taxon>Nematoda</taxon>
        <taxon>Chromadorea</taxon>
        <taxon>Rhabditida</taxon>
        <taxon>Rhabditina</taxon>
        <taxon>Diplogasteromorpha</taxon>
        <taxon>Diplogasteroidea</taxon>
        <taxon>Neodiplogasteridae</taxon>
        <taxon>Pristionchus</taxon>
    </lineage>
</organism>
<feature type="non-terminal residue" evidence="1">
    <location>
        <position position="1"/>
    </location>
</feature>
<gene>
    <name evidence="1" type="ORF">PENTCL1PPCAC_21389</name>
</gene>
<reference evidence="1" key="1">
    <citation type="submission" date="2023-10" db="EMBL/GenBank/DDBJ databases">
        <title>Genome assembly of Pristionchus species.</title>
        <authorList>
            <person name="Yoshida K."/>
            <person name="Sommer R.J."/>
        </authorList>
    </citation>
    <scope>NUCLEOTIDE SEQUENCE</scope>
    <source>
        <strain evidence="1">RS0144</strain>
    </source>
</reference>
<dbReference type="Proteomes" id="UP001432027">
    <property type="component" value="Unassembled WGS sequence"/>
</dbReference>
<sequence>CESGCRVYLTYINEAPLFLGDQDNGPISIQLEDGRNITFHDLNNIDPLPNGEKGYFEIPEGTEQFIVNNPANNLVARPLALLVIQNNATFLDTVEVYDAAEGAKIVTTAKRVVLMNVAPFTANAKIEGDYSVTVKTSPFEMLSNSECDHVLKTISQSFSLPFNSPVISFGFDSDKNTKTIDIDLSFPDERSIDASGYFAAPGYIGCANRTFVFRSESYNYGDTSFNETYLVSGKARRYVTFYGDLNTDESAPILLYDMDTEDEPLIIIGLQDDNTSMWNYEMDTSNFSIHWDSLHWRNESYM</sequence>